<keyword evidence="2" id="KW-1185">Reference proteome</keyword>
<dbReference type="AlphaFoldDB" id="A0A9W5TBD6"/>
<accession>A0A9W5TBD6</accession>
<dbReference type="Proteomes" id="UP001057455">
    <property type="component" value="Unassembled WGS sequence"/>
</dbReference>
<evidence type="ECO:0000313" key="1">
    <source>
        <dbReference type="EMBL" id="GFE54261.1"/>
    </source>
</evidence>
<reference evidence="1" key="1">
    <citation type="submission" date="2019-12" db="EMBL/GenBank/DDBJ databases">
        <title>Genome sequence of Babesia ovis.</title>
        <authorList>
            <person name="Yamagishi J."/>
            <person name="Sevinc F."/>
            <person name="Xuan X."/>
        </authorList>
    </citation>
    <scope>NUCLEOTIDE SEQUENCE</scope>
    <source>
        <strain evidence="1">Selcuk</strain>
    </source>
</reference>
<dbReference type="GO" id="GO:0016853">
    <property type="term" value="F:isomerase activity"/>
    <property type="evidence" value="ECO:0007669"/>
    <property type="project" value="UniProtKB-KW"/>
</dbReference>
<sequence length="393" mass="44920">MERRGRSESVLEGMLLIVILVFVHILTVQSKYLSELGKDGYEVDHWVTDIIEGIYITDVKFHFDHNVHKYEVNTEKCMDKIELLVEIPSWKNGDIEGQYEFHGNIDADSVGKMPYKSEDDSTGMLPYGTDNLSDGEKRNANIGMKYRDVEGNMKRGCLKEVEVKINGQVLDPQEEGYVNMPLHCGHRHEFSIDIMLGKENKTRYVIVIEVPNDGEENTIEILEISRADRIVMINPMISRVYRRYTVCGNYLPGDIVTIYAECRYGIPSINGDEANTVTLQIDDTILLSNLEITCNKFVEGNRAVNKTLYILKFPTELANYIPPPRLMLVTESKPCQLSGEGNTESVIICPASAKRFGPLLVETDPKYLYLIHRSYVVDDYIEEIHYYRLVSLL</sequence>
<protein>
    <submittedName>
        <fullName evidence="1">Peptidylprolyl isomerase, putative</fullName>
    </submittedName>
</protein>
<dbReference type="EMBL" id="BLIY01000014">
    <property type="protein sequence ID" value="GFE54261.1"/>
    <property type="molecule type" value="Genomic_DNA"/>
</dbReference>
<proteinExistence type="predicted"/>
<name>A0A9W5TBD6_BABOV</name>
<organism evidence="1 2">
    <name type="scientific">Babesia ovis</name>
    <dbReference type="NCBI Taxonomy" id="5869"/>
    <lineage>
        <taxon>Eukaryota</taxon>
        <taxon>Sar</taxon>
        <taxon>Alveolata</taxon>
        <taxon>Apicomplexa</taxon>
        <taxon>Aconoidasida</taxon>
        <taxon>Piroplasmida</taxon>
        <taxon>Babesiidae</taxon>
        <taxon>Babesia</taxon>
    </lineage>
</organism>
<keyword evidence="1" id="KW-0413">Isomerase</keyword>
<comment type="caution">
    <text evidence="1">The sequence shown here is derived from an EMBL/GenBank/DDBJ whole genome shotgun (WGS) entry which is preliminary data.</text>
</comment>
<dbReference type="OrthoDB" id="10589301at2759"/>
<gene>
    <name evidence="1" type="ORF">BaOVIS_016650</name>
</gene>
<evidence type="ECO:0000313" key="2">
    <source>
        <dbReference type="Proteomes" id="UP001057455"/>
    </source>
</evidence>